<reference evidence="2" key="1">
    <citation type="submission" date="2016-12" db="EMBL/GenBank/DDBJ databases">
        <authorList>
            <person name="Brunel B."/>
        </authorList>
    </citation>
    <scope>NUCLEOTIDE SEQUENCE [LARGE SCALE GENOMIC DNA]</scope>
</reference>
<sequence>MQYVEELRGSWVGDPAADVSDYLRWEFKYNCPWKRPEDIAHVLDGLRKAGLP</sequence>
<keyword evidence="2" id="KW-1185">Reference proteome</keyword>
<proteinExistence type="predicted"/>
<accession>A0A2P9AKU1</accession>
<evidence type="ECO:0000313" key="1">
    <source>
        <dbReference type="EMBL" id="SJM31745.1"/>
    </source>
</evidence>
<dbReference type="EMBL" id="FUIG01000027">
    <property type="protein sequence ID" value="SJM31745.1"/>
    <property type="molecule type" value="Genomic_DNA"/>
</dbReference>
<gene>
    <name evidence="1" type="ORF">BQ8482_200003</name>
</gene>
<name>A0A2P9AKU1_9HYPH</name>
<evidence type="ECO:0000313" key="2">
    <source>
        <dbReference type="Proteomes" id="UP000245698"/>
    </source>
</evidence>
<organism evidence="1 2">
    <name type="scientific">Mesorhizobium delmotii</name>
    <dbReference type="NCBI Taxonomy" id="1631247"/>
    <lineage>
        <taxon>Bacteria</taxon>
        <taxon>Pseudomonadati</taxon>
        <taxon>Pseudomonadota</taxon>
        <taxon>Alphaproteobacteria</taxon>
        <taxon>Hyphomicrobiales</taxon>
        <taxon>Phyllobacteriaceae</taxon>
        <taxon>Mesorhizobium</taxon>
    </lineage>
</organism>
<protein>
    <submittedName>
        <fullName evidence="1">Uncharacterized protein</fullName>
    </submittedName>
</protein>
<dbReference type="AlphaFoldDB" id="A0A2P9AKU1"/>
<dbReference type="Proteomes" id="UP000245698">
    <property type="component" value="Unassembled WGS sequence"/>
</dbReference>